<keyword evidence="2" id="KW-0813">Transport</keyword>
<dbReference type="Proteomes" id="UP001479933">
    <property type="component" value="Chromosome"/>
</dbReference>
<feature type="transmembrane region" description="Helical" evidence="7">
    <location>
        <begin position="84"/>
        <end position="105"/>
    </location>
</feature>
<dbReference type="PANTHER" id="PTHR23517:SF13">
    <property type="entry name" value="MAJOR FACILITATOR SUPERFAMILY MFS_1"/>
    <property type="match status" value="1"/>
</dbReference>
<dbReference type="InterPro" id="IPR050171">
    <property type="entry name" value="MFS_Transporters"/>
</dbReference>
<evidence type="ECO:0000256" key="4">
    <source>
        <dbReference type="ARBA" id="ARBA00022692"/>
    </source>
</evidence>
<keyword evidence="3" id="KW-1003">Cell membrane</keyword>
<reference evidence="9 10" key="1">
    <citation type="journal article" date="2023" name="Virus Evol.">
        <title>Computational host range prediction-The good, the bad, and the ugly.</title>
        <authorList>
            <person name="Howell A.A."/>
            <person name="Versoza C.J."/>
            <person name="Pfeifer S.P."/>
        </authorList>
    </citation>
    <scope>NUCLEOTIDE SEQUENCE [LARGE SCALE GENOMIC DNA]</scope>
    <source>
        <strain evidence="9 10">1610/1b</strain>
    </source>
</reference>
<feature type="transmembrane region" description="Helical" evidence="7">
    <location>
        <begin position="345"/>
        <end position="364"/>
    </location>
</feature>
<protein>
    <submittedName>
        <fullName evidence="9">MFS transporter</fullName>
    </submittedName>
</protein>
<keyword evidence="10" id="KW-1185">Reference proteome</keyword>
<keyword evidence="4 7" id="KW-0812">Transmembrane</keyword>
<dbReference type="InterPro" id="IPR036259">
    <property type="entry name" value="MFS_trans_sf"/>
</dbReference>
<dbReference type="SUPFAM" id="SSF103473">
    <property type="entry name" value="MFS general substrate transporter"/>
    <property type="match status" value="1"/>
</dbReference>
<evidence type="ECO:0000256" key="6">
    <source>
        <dbReference type="ARBA" id="ARBA00023136"/>
    </source>
</evidence>
<feature type="transmembrane region" description="Helical" evidence="7">
    <location>
        <begin position="306"/>
        <end position="324"/>
    </location>
</feature>
<accession>A0ABZ2U552</accession>
<feature type="transmembrane region" description="Helical" evidence="7">
    <location>
        <begin position="218"/>
        <end position="243"/>
    </location>
</feature>
<feature type="transmembrane region" description="Helical" evidence="7">
    <location>
        <begin position="111"/>
        <end position="132"/>
    </location>
</feature>
<feature type="transmembrane region" description="Helical" evidence="7">
    <location>
        <begin position="370"/>
        <end position="389"/>
    </location>
</feature>
<dbReference type="PANTHER" id="PTHR23517">
    <property type="entry name" value="RESISTANCE PROTEIN MDTM, PUTATIVE-RELATED-RELATED"/>
    <property type="match status" value="1"/>
</dbReference>
<feature type="domain" description="Major facilitator superfamily (MFS) profile" evidence="8">
    <location>
        <begin position="19"/>
        <end position="410"/>
    </location>
</feature>
<keyword evidence="6 7" id="KW-0472">Membrane</keyword>
<dbReference type="Pfam" id="PF07690">
    <property type="entry name" value="MFS_1"/>
    <property type="match status" value="1"/>
</dbReference>
<evidence type="ECO:0000313" key="10">
    <source>
        <dbReference type="Proteomes" id="UP001479933"/>
    </source>
</evidence>
<name>A0ABZ2U552_9ACTN</name>
<keyword evidence="5 7" id="KW-1133">Transmembrane helix</keyword>
<evidence type="ECO:0000256" key="3">
    <source>
        <dbReference type="ARBA" id="ARBA00022475"/>
    </source>
</evidence>
<proteinExistence type="predicted"/>
<evidence type="ECO:0000256" key="5">
    <source>
        <dbReference type="ARBA" id="ARBA00022989"/>
    </source>
</evidence>
<evidence type="ECO:0000256" key="1">
    <source>
        <dbReference type="ARBA" id="ARBA00004651"/>
    </source>
</evidence>
<evidence type="ECO:0000259" key="8">
    <source>
        <dbReference type="PROSITE" id="PS50850"/>
    </source>
</evidence>
<feature type="transmembrane region" description="Helical" evidence="7">
    <location>
        <begin position="139"/>
        <end position="165"/>
    </location>
</feature>
<organism evidence="9 10">
    <name type="scientific">Gordonia hydrophobica</name>
    <dbReference type="NCBI Taxonomy" id="40516"/>
    <lineage>
        <taxon>Bacteria</taxon>
        <taxon>Bacillati</taxon>
        <taxon>Actinomycetota</taxon>
        <taxon>Actinomycetes</taxon>
        <taxon>Mycobacteriales</taxon>
        <taxon>Gordoniaceae</taxon>
        <taxon>Gordonia</taxon>
    </lineage>
</organism>
<dbReference type="EMBL" id="CP136137">
    <property type="protein sequence ID" value="WYY08884.1"/>
    <property type="molecule type" value="Genomic_DNA"/>
</dbReference>
<dbReference type="RefSeq" id="WP_066169822.1">
    <property type="nucleotide sequence ID" value="NZ_CP136137.1"/>
</dbReference>
<evidence type="ECO:0000256" key="7">
    <source>
        <dbReference type="SAM" id="Phobius"/>
    </source>
</evidence>
<dbReference type="PROSITE" id="PS50850">
    <property type="entry name" value="MFS"/>
    <property type="match status" value="1"/>
</dbReference>
<evidence type="ECO:0000256" key="2">
    <source>
        <dbReference type="ARBA" id="ARBA00022448"/>
    </source>
</evidence>
<dbReference type="InterPro" id="IPR020846">
    <property type="entry name" value="MFS_dom"/>
</dbReference>
<dbReference type="Gene3D" id="1.20.1250.20">
    <property type="entry name" value="MFS general substrate transporter like domains"/>
    <property type="match status" value="1"/>
</dbReference>
<feature type="transmembrane region" description="Helical" evidence="7">
    <location>
        <begin position="53"/>
        <end position="72"/>
    </location>
</feature>
<feature type="transmembrane region" description="Helical" evidence="7">
    <location>
        <begin position="20"/>
        <end position="41"/>
    </location>
</feature>
<evidence type="ECO:0000313" key="9">
    <source>
        <dbReference type="EMBL" id="WYY08884.1"/>
    </source>
</evidence>
<feature type="transmembrane region" description="Helical" evidence="7">
    <location>
        <begin position="249"/>
        <end position="269"/>
    </location>
</feature>
<feature type="transmembrane region" description="Helical" evidence="7">
    <location>
        <begin position="281"/>
        <end position="300"/>
    </location>
</feature>
<dbReference type="InterPro" id="IPR011701">
    <property type="entry name" value="MFS"/>
</dbReference>
<sequence>MTSTTPRDVELPAQQVGSRLPAILLLLFASGWGANHFAAVLPILQNTEDMSRAALDGAFGVYALGLLPCLLGGGSVSDRVGRRIVVLIGAATAGLGNFVMIFWHVELGVFVGRFVVGLGVGLAVSAGTAWTAEVAGKKGAVLAGAVLTSGFAVGPFVSAIVASTFPSSAEYVSFAVSAGLSELAVAAGVVWTTSAPIPQADVAADDRSRHQDAAGVGLALRTSLPLAIWVFSTVTASIVVLAARMTDRFGGPMVPGVASLLALGGGLVIQMIARRLDWGAYAGIAGIGLAVLGFGAAAVAGPHPSIGMFVAASLMLGAAYGLCLREGLINVELHTPPTARGMVTGIFYVFTYLGFGLPVLMATIEQSVGGSLPLVVLAVLAACSLGVCLRQIRTGTVNSRNVVGIVRSRT</sequence>
<gene>
    <name evidence="9" type="ORF">RVF87_07460</name>
</gene>
<feature type="transmembrane region" description="Helical" evidence="7">
    <location>
        <begin position="171"/>
        <end position="197"/>
    </location>
</feature>
<comment type="subcellular location">
    <subcellularLocation>
        <location evidence="1">Cell membrane</location>
        <topology evidence="1">Multi-pass membrane protein</topology>
    </subcellularLocation>
</comment>